<comment type="caution">
    <text evidence="2">The sequence shown here is derived from an EMBL/GenBank/DDBJ whole genome shotgun (WGS) entry which is preliminary data.</text>
</comment>
<protein>
    <recommendedName>
        <fullName evidence="4">IQ motif, EF-hand binding site</fullName>
    </recommendedName>
</protein>
<dbReference type="AlphaFoldDB" id="A0A0V0QA99"/>
<reference evidence="2 3" key="1">
    <citation type="journal article" date="2015" name="Sci. Rep.">
        <title>Genome of the facultative scuticociliatosis pathogen Pseudocohnilembus persalinus provides insight into its virulence through horizontal gene transfer.</title>
        <authorList>
            <person name="Xiong J."/>
            <person name="Wang G."/>
            <person name="Cheng J."/>
            <person name="Tian M."/>
            <person name="Pan X."/>
            <person name="Warren A."/>
            <person name="Jiang C."/>
            <person name="Yuan D."/>
            <person name="Miao W."/>
        </authorList>
    </citation>
    <scope>NUCLEOTIDE SEQUENCE [LARGE SCALE GENOMIC DNA]</scope>
    <source>
        <strain evidence="2">36N120E</strain>
    </source>
</reference>
<keyword evidence="3" id="KW-1185">Reference proteome</keyword>
<dbReference type="Proteomes" id="UP000054937">
    <property type="component" value="Unassembled WGS sequence"/>
</dbReference>
<feature type="compositionally biased region" description="Low complexity" evidence="1">
    <location>
        <begin position="220"/>
        <end position="234"/>
    </location>
</feature>
<evidence type="ECO:0000313" key="3">
    <source>
        <dbReference type="Proteomes" id="UP000054937"/>
    </source>
</evidence>
<name>A0A0V0QA99_PSEPJ</name>
<dbReference type="OrthoDB" id="297122at2759"/>
<proteinExistence type="predicted"/>
<organism evidence="2 3">
    <name type="scientific">Pseudocohnilembus persalinus</name>
    <name type="common">Ciliate</name>
    <dbReference type="NCBI Taxonomy" id="266149"/>
    <lineage>
        <taxon>Eukaryota</taxon>
        <taxon>Sar</taxon>
        <taxon>Alveolata</taxon>
        <taxon>Ciliophora</taxon>
        <taxon>Intramacronucleata</taxon>
        <taxon>Oligohymenophorea</taxon>
        <taxon>Scuticociliatia</taxon>
        <taxon>Philasterida</taxon>
        <taxon>Pseudocohnilembidae</taxon>
        <taxon>Pseudocohnilembus</taxon>
    </lineage>
</organism>
<dbReference type="PROSITE" id="PS50096">
    <property type="entry name" value="IQ"/>
    <property type="match status" value="2"/>
</dbReference>
<sequence>MGNQKCIFNQTWRYFQLRNFATCRHLQEFNEQKFQDVKVYSYPIQYEYDSFFNKQLKSNKIIKNSLILWIYKRKQRSKYYSKHEKQVIMIQAFFRGQIIRNMTNLRPILDRIRFNSKAKYAIRIQRKWRQYVLKKKRQRLFKNLKYEDDELEDIDMDWINQEPEFDSGLQIPENFDVEAFITPNHLLEQAKQIPSKAYQSGYKNDQMGQINEEIEEEQKSQNQSQSQNKNQFQKFQKNSSDIFVESFSSAQGFNYKQQSLQGQNVFQNQGKRISEQEFDKIYQKMQYEKRKLKVTDEEEGQIMNDWGFKDPKVAKAMAQKIEKMRKLKYQKQQKNLTAEQKLAKFRAANKK</sequence>
<evidence type="ECO:0000313" key="2">
    <source>
        <dbReference type="EMBL" id="KRW98999.1"/>
    </source>
</evidence>
<evidence type="ECO:0000256" key="1">
    <source>
        <dbReference type="SAM" id="MobiDB-lite"/>
    </source>
</evidence>
<gene>
    <name evidence="2" type="ORF">PPERSA_11600</name>
</gene>
<feature type="region of interest" description="Disordered" evidence="1">
    <location>
        <begin position="214"/>
        <end position="234"/>
    </location>
</feature>
<dbReference type="InParanoid" id="A0A0V0QA99"/>
<dbReference type="EMBL" id="LDAU01000223">
    <property type="protein sequence ID" value="KRW98999.1"/>
    <property type="molecule type" value="Genomic_DNA"/>
</dbReference>
<evidence type="ECO:0008006" key="4">
    <source>
        <dbReference type="Google" id="ProtNLM"/>
    </source>
</evidence>
<accession>A0A0V0QA99</accession>